<dbReference type="STRING" id="93625.A0A409WJ70"/>
<dbReference type="InterPro" id="IPR052210">
    <property type="entry name" value="LysM1-like"/>
</dbReference>
<dbReference type="PANTHER" id="PTHR34997:SF1">
    <property type="entry name" value="PEPTIDOGLYCAN-BINDING LYSIN DOMAIN"/>
    <property type="match status" value="1"/>
</dbReference>
<dbReference type="PANTHER" id="PTHR34997">
    <property type="entry name" value="AM15"/>
    <property type="match status" value="1"/>
</dbReference>
<gene>
    <name evidence="5" type="ORF">CVT25_011831</name>
</gene>
<feature type="domain" description="LysM" evidence="4">
    <location>
        <begin position="43"/>
        <end position="97"/>
    </location>
</feature>
<keyword evidence="2" id="KW-0843">Virulence</keyword>
<dbReference type="PROSITE" id="PS51782">
    <property type="entry name" value="LYSM"/>
    <property type="match status" value="2"/>
</dbReference>
<dbReference type="AlphaFoldDB" id="A0A409WJ70"/>
<feature type="chain" id="PRO_5019284985" description="LysM domain-containing protein" evidence="3">
    <location>
        <begin position="26"/>
        <end position="381"/>
    </location>
</feature>
<accession>A0A409WJ70</accession>
<dbReference type="InterPro" id="IPR018392">
    <property type="entry name" value="LysM"/>
</dbReference>
<organism evidence="5 6">
    <name type="scientific">Psilocybe cyanescens</name>
    <dbReference type="NCBI Taxonomy" id="93625"/>
    <lineage>
        <taxon>Eukaryota</taxon>
        <taxon>Fungi</taxon>
        <taxon>Dikarya</taxon>
        <taxon>Basidiomycota</taxon>
        <taxon>Agaricomycotina</taxon>
        <taxon>Agaricomycetes</taxon>
        <taxon>Agaricomycetidae</taxon>
        <taxon>Agaricales</taxon>
        <taxon>Agaricineae</taxon>
        <taxon>Strophariaceae</taxon>
        <taxon>Psilocybe</taxon>
    </lineage>
</organism>
<dbReference type="OrthoDB" id="5985073at2759"/>
<feature type="domain" description="LysM" evidence="4">
    <location>
        <begin position="106"/>
        <end position="152"/>
    </location>
</feature>
<evidence type="ECO:0000256" key="3">
    <source>
        <dbReference type="SAM" id="SignalP"/>
    </source>
</evidence>
<name>A0A409WJ70_PSICY</name>
<evidence type="ECO:0000313" key="5">
    <source>
        <dbReference type="EMBL" id="PPQ78490.1"/>
    </source>
</evidence>
<dbReference type="CDD" id="cd00118">
    <property type="entry name" value="LysM"/>
    <property type="match status" value="2"/>
</dbReference>
<evidence type="ECO:0000256" key="2">
    <source>
        <dbReference type="ARBA" id="ARBA00023026"/>
    </source>
</evidence>
<comment type="caution">
    <text evidence="5">The sequence shown here is derived from an EMBL/GenBank/DDBJ whole genome shotgun (WGS) entry which is preliminary data.</text>
</comment>
<dbReference type="InParanoid" id="A0A409WJ70"/>
<evidence type="ECO:0000256" key="1">
    <source>
        <dbReference type="ARBA" id="ARBA00022669"/>
    </source>
</evidence>
<keyword evidence="6" id="KW-1185">Reference proteome</keyword>
<keyword evidence="3" id="KW-0732">Signal</keyword>
<dbReference type="Pfam" id="PF01476">
    <property type="entry name" value="LysM"/>
    <property type="match status" value="2"/>
</dbReference>
<keyword evidence="1" id="KW-0147">Chitin-binding</keyword>
<feature type="signal peptide" evidence="3">
    <location>
        <begin position="1"/>
        <end position="25"/>
    </location>
</feature>
<evidence type="ECO:0000313" key="6">
    <source>
        <dbReference type="Proteomes" id="UP000283269"/>
    </source>
</evidence>
<dbReference type="EMBL" id="NHYD01003416">
    <property type="protein sequence ID" value="PPQ78490.1"/>
    <property type="molecule type" value="Genomic_DNA"/>
</dbReference>
<dbReference type="Proteomes" id="UP000283269">
    <property type="component" value="Unassembled WGS sequence"/>
</dbReference>
<sequence>MACRGFRYFSIIALCATVFANSSQGSHEDDHSKSLHDSSACTRKYTIVDGDTCDKISARQHVSTYVQQLTPSHQLAHTNKKINEGCTNLIIGDVLCLGLKGQDCTKVYVVKEGDICSSVAKRAGIPLGVLFKNNPNINKGCTNIYPEEVSLSLHKGVLCVAPAANSTTGIKGSFHPPTFPPRIPSGIPGQENTPFRLPPINLTESSAHLRNSTHNPFNVSAIPSFLNSSGFPIFNQTNSSFPASGTPNFVLPPPLHLNRTRTPPFPSFNLTDSDSDSFKSSISATGSTTSADYNPNPTIPPFGGLNPPDFVPGLFPTPSGSLGGFGGTTTTTTSTTTTLGFSVSSSASARDGAFGNALAGSPFPFPTISSSDFNAPPMPFK</sequence>
<dbReference type="SUPFAM" id="SSF54106">
    <property type="entry name" value="LysM domain"/>
    <property type="match status" value="1"/>
</dbReference>
<dbReference type="InterPro" id="IPR036779">
    <property type="entry name" value="LysM_dom_sf"/>
</dbReference>
<dbReference type="GO" id="GO:0008061">
    <property type="term" value="F:chitin binding"/>
    <property type="evidence" value="ECO:0007669"/>
    <property type="project" value="UniProtKB-KW"/>
</dbReference>
<dbReference type="SMART" id="SM00257">
    <property type="entry name" value="LysM"/>
    <property type="match status" value="2"/>
</dbReference>
<proteinExistence type="predicted"/>
<evidence type="ECO:0000259" key="4">
    <source>
        <dbReference type="PROSITE" id="PS51782"/>
    </source>
</evidence>
<protein>
    <recommendedName>
        <fullName evidence="4">LysM domain-containing protein</fullName>
    </recommendedName>
</protein>
<reference evidence="5 6" key="1">
    <citation type="journal article" date="2018" name="Evol. Lett.">
        <title>Horizontal gene cluster transfer increased hallucinogenic mushroom diversity.</title>
        <authorList>
            <person name="Reynolds H.T."/>
            <person name="Vijayakumar V."/>
            <person name="Gluck-Thaler E."/>
            <person name="Korotkin H.B."/>
            <person name="Matheny P.B."/>
            <person name="Slot J.C."/>
        </authorList>
    </citation>
    <scope>NUCLEOTIDE SEQUENCE [LARGE SCALE GENOMIC DNA]</scope>
    <source>
        <strain evidence="5 6">2631</strain>
    </source>
</reference>
<dbReference type="Gene3D" id="3.10.350.10">
    <property type="entry name" value="LysM domain"/>
    <property type="match status" value="2"/>
</dbReference>